<organism evidence="1 2">
    <name type="scientific">Choristoneura fumiferana</name>
    <name type="common">Spruce budworm moth</name>
    <name type="synonym">Archips fumiferana</name>
    <dbReference type="NCBI Taxonomy" id="7141"/>
    <lineage>
        <taxon>Eukaryota</taxon>
        <taxon>Metazoa</taxon>
        <taxon>Ecdysozoa</taxon>
        <taxon>Arthropoda</taxon>
        <taxon>Hexapoda</taxon>
        <taxon>Insecta</taxon>
        <taxon>Pterygota</taxon>
        <taxon>Neoptera</taxon>
        <taxon>Endopterygota</taxon>
        <taxon>Lepidoptera</taxon>
        <taxon>Glossata</taxon>
        <taxon>Ditrysia</taxon>
        <taxon>Tortricoidea</taxon>
        <taxon>Tortricidae</taxon>
        <taxon>Tortricinae</taxon>
        <taxon>Choristoneura</taxon>
    </lineage>
</organism>
<proteinExistence type="predicted"/>
<reference evidence="1 2" key="1">
    <citation type="journal article" date="2022" name="Genome Biol. Evol.">
        <title>The Spruce Budworm Genome: Reconstructing the Evolutionary History of Antifreeze Proteins.</title>
        <authorList>
            <person name="Beliveau C."/>
            <person name="Gagne P."/>
            <person name="Picq S."/>
            <person name="Vernygora O."/>
            <person name="Keeling C.I."/>
            <person name="Pinkney K."/>
            <person name="Doucet D."/>
            <person name="Wen F."/>
            <person name="Johnston J.S."/>
            <person name="Maaroufi H."/>
            <person name="Boyle B."/>
            <person name="Laroche J."/>
            <person name="Dewar K."/>
            <person name="Juretic N."/>
            <person name="Blackburn G."/>
            <person name="Nisole A."/>
            <person name="Brunet B."/>
            <person name="Brandao M."/>
            <person name="Lumley L."/>
            <person name="Duan J."/>
            <person name="Quan G."/>
            <person name="Lucarotti C.J."/>
            <person name="Roe A.D."/>
            <person name="Sperling F.A.H."/>
            <person name="Levesque R.C."/>
            <person name="Cusson M."/>
        </authorList>
    </citation>
    <scope>NUCLEOTIDE SEQUENCE [LARGE SCALE GENOMIC DNA]</scope>
    <source>
        <strain evidence="1">Glfc:IPQL:Cfum</strain>
    </source>
</reference>
<comment type="caution">
    <text evidence="1">The sequence shown here is derived from an EMBL/GenBank/DDBJ whole genome shotgun (WGS) entry which is preliminary data.</text>
</comment>
<accession>A0ACC0JG05</accession>
<sequence>MELKPEKRPREDDSKMIIDSCNKTEVDQPQKKKKLNLQEYKLRRSVTSNNSSVTVSPEAIFPDLPSPYPLEKVANNSTNLTPPNGVVNEIEQKNPEAPKKIFDPIREASRKILLNSKKQKAEAMRKRDEDIVMRKIPKVENLELQPLISDAEMLKIVGGLTPEKVPEVIKDKKPKNKEYKELVLVSVGTNTEKTIKQNEKPSPKEKRKSSSPPMDAKALINFKIKKSDAVLKQNVFDAMKRHSPEDKKNSDTKIDKTRFKNITAALKSAEKQVNPKIASNSLFASIQDVVMKKAPEEQVEKPNQLTSKSPKTYRTVIVRDYDVKADHGEDKIILHLSKHRRKPKSASVSVQTEQMEPKVVKPQPKPSVSKERSPIQRQRRDSDMSMSSQGSPCSVDKSVSIDDSITTPKQSVQRSRSIEKRSRSIERRHSNDKRSRSRDKRSRSRGYDKYRRRSRSRSRRRRRTRSRSVRGRRSRSIDRYRRRRRDSPYKRKRTRSPYRRRSPSVRRDYRSNRSPSRSRSRHGSTRSKSPRKSPPKIEKKNDVTYTPPLRKPTISESSDSSSRDSNKPVEERRIVFVGKLEKDSTKASLRASFSKFGHIIEVRLHNKEDG</sequence>
<evidence type="ECO:0000313" key="2">
    <source>
        <dbReference type="Proteomes" id="UP001064048"/>
    </source>
</evidence>
<keyword evidence="2" id="KW-1185">Reference proteome</keyword>
<evidence type="ECO:0000313" key="1">
    <source>
        <dbReference type="EMBL" id="KAI8423007.1"/>
    </source>
</evidence>
<protein>
    <submittedName>
        <fullName evidence="1">Uncharacterized protein</fullName>
    </submittedName>
</protein>
<name>A0ACC0JG05_CHOFU</name>
<dbReference type="Proteomes" id="UP001064048">
    <property type="component" value="Chromosome 25"/>
</dbReference>
<gene>
    <name evidence="1" type="ORF">MSG28_014095</name>
</gene>
<dbReference type="EMBL" id="CM046125">
    <property type="protein sequence ID" value="KAI8423007.1"/>
    <property type="molecule type" value="Genomic_DNA"/>
</dbReference>